<dbReference type="NCBIfam" id="TIGR00109">
    <property type="entry name" value="hemH"/>
    <property type="match status" value="1"/>
</dbReference>
<keyword evidence="4 7" id="KW-0456">Lyase</keyword>
<comment type="similarity">
    <text evidence="1 7 8">Belongs to the ferrochelatase family.</text>
</comment>
<evidence type="ECO:0000256" key="3">
    <source>
        <dbReference type="ARBA" id="ARBA00023133"/>
    </source>
</evidence>
<dbReference type="GO" id="GO:0006783">
    <property type="term" value="P:heme biosynthetic process"/>
    <property type="evidence" value="ECO:0007669"/>
    <property type="project" value="UniProtKB-UniRule"/>
</dbReference>
<dbReference type="InterPro" id="IPR019772">
    <property type="entry name" value="Ferrochelatase_AS"/>
</dbReference>
<accession>A0A396Z3C9</accession>
<comment type="catalytic activity">
    <reaction evidence="7 8">
        <text>heme b + 2 H(+) = protoporphyrin IX + Fe(2+)</text>
        <dbReference type="Rhea" id="RHEA:22584"/>
        <dbReference type="ChEBI" id="CHEBI:15378"/>
        <dbReference type="ChEBI" id="CHEBI:29033"/>
        <dbReference type="ChEBI" id="CHEBI:57306"/>
        <dbReference type="ChEBI" id="CHEBI:60344"/>
        <dbReference type="EC" id="4.98.1.1"/>
    </reaction>
</comment>
<comment type="function">
    <text evidence="7 8">Catalyzes the ferrous insertion into protoporphyrin IX.</text>
</comment>
<dbReference type="CDD" id="cd00419">
    <property type="entry name" value="Ferrochelatase_C"/>
    <property type="match status" value="1"/>
</dbReference>
<dbReference type="EMBL" id="QHCT01000004">
    <property type="protein sequence ID" value="RHX89285.1"/>
    <property type="molecule type" value="Genomic_DNA"/>
</dbReference>
<evidence type="ECO:0000256" key="5">
    <source>
        <dbReference type="ARBA" id="ARBA00023244"/>
    </source>
</evidence>
<dbReference type="SUPFAM" id="SSF53800">
    <property type="entry name" value="Chelatase"/>
    <property type="match status" value="1"/>
</dbReference>
<dbReference type="PROSITE" id="PS00534">
    <property type="entry name" value="FERROCHELATASE"/>
    <property type="match status" value="1"/>
</dbReference>
<comment type="caution">
    <text evidence="9">The sequence shown here is derived from an EMBL/GenBank/DDBJ whole genome shotgun (WGS) entry which is preliminary data.</text>
</comment>
<dbReference type="Pfam" id="PF00762">
    <property type="entry name" value="Ferrochelatase"/>
    <property type="match status" value="1"/>
</dbReference>
<evidence type="ECO:0000256" key="7">
    <source>
        <dbReference type="HAMAP-Rule" id="MF_00323"/>
    </source>
</evidence>
<dbReference type="HAMAP" id="MF_00323">
    <property type="entry name" value="Ferrochelatase"/>
    <property type="match status" value="1"/>
</dbReference>
<evidence type="ECO:0000256" key="4">
    <source>
        <dbReference type="ARBA" id="ARBA00023239"/>
    </source>
</evidence>
<comment type="catalytic activity">
    <reaction evidence="6">
        <text>Fe-coproporphyrin III + 2 H(+) = coproporphyrin III + Fe(2+)</text>
        <dbReference type="Rhea" id="RHEA:49572"/>
        <dbReference type="ChEBI" id="CHEBI:15378"/>
        <dbReference type="ChEBI" id="CHEBI:29033"/>
        <dbReference type="ChEBI" id="CHEBI:68438"/>
        <dbReference type="ChEBI" id="CHEBI:131725"/>
        <dbReference type="EC" id="4.99.1.9"/>
    </reaction>
    <physiologicalReaction direction="right-to-left" evidence="6">
        <dbReference type="Rhea" id="RHEA:49574"/>
    </physiologicalReaction>
</comment>
<dbReference type="CDD" id="cd03411">
    <property type="entry name" value="Ferrochelatase_N"/>
    <property type="match status" value="1"/>
</dbReference>
<dbReference type="EC" id="4.98.1.1" evidence="7 8"/>
<evidence type="ECO:0000256" key="6">
    <source>
        <dbReference type="ARBA" id="ARBA00024536"/>
    </source>
</evidence>
<protein>
    <recommendedName>
        <fullName evidence="7 8">Ferrochelatase</fullName>
        <ecNumber evidence="7 8">4.98.1.1</ecNumber>
    </recommendedName>
    <alternativeName>
        <fullName evidence="7">Heme synthase</fullName>
    </alternativeName>
    <alternativeName>
        <fullName evidence="7">Protoheme ferro-lyase</fullName>
    </alternativeName>
</protein>
<dbReference type="GO" id="GO:0046872">
    <property type="term" value="F:metal ion binding"/>
    <property type="evidence" value="ECO:0007669"/>
    <property type="project" value="UniProtKB-KW"/>
</dbReference>
<dbReference type="Gene3D" id="3.40.50.1400">
    <property type="match status" value="2"/>
</dbReference>
<keyword evidence="7" id="KW-0479">Metal-binding</keyword>
<comment type="pathway">
    <text evidence="7 8">Porphyrin-containing compound metabolism; protoheme biosynthesis; protoheme from protoporphyrin-IX: step 1/1.</text>
</comment>
<keyword evidence="2 7" id="KW-0408">Iron</keyword>
<feature type="binding site" evidence="7">
    <location>
        <position position="293"/>
    </location>
    <ligand>
        <name>Fe(2+)</name>
        <dbReference type="ChEBI" id="CHEBI:29033"/>
    </ligand>
</feature>
<dbReference type="InterPro" id="IPR033659">
    <property type="entry name" value="Ferrochelatase_N"/>
</dbReference>
<evidence type="ECO:0000313" key="9">
    <source>
        <dbReference type="EMBL" id="RHX89285.1"/>
    </source>
</evidence>
<keyword evidence="5 7" id="KW-0627">Porphyrin biosynthesis</keyword>
<dbReference type="AlphaFoldDB" id="A0A396Z3C9"/>
<dbReference type="InterPro" id="IPR001015">
    <property type="entry name" value="Ferrochelatase"/>
</dbReference>
<keyword evidence="7 8" id="KW-0963">Cytoplasm</keyword>
<evidence type="ECO:0000313" key="10">
    <source>
        <dbReference type="Proteomes" id="UP000265798"/>
    </source>
</evidence>
<evidence type="ECO:0000256" key="1">
    <source>
        <dbReference type="ARBA" id="ARBA00007718"/>
    </source>
</evidence>
<dbReference type="PANTHER" id="PTHR11108:SF1">
    <property type="entry name" value="FERROCHELATASE, MITOCHONDRIAL"/>
    <property type="match status" value="1"/>
</dbReference>
<sequence length="372" mass="42038">MKNKILLINLGGPRNTSEIEKFLIDLFEDPLVFDLPLPEFLRIRLARWIAVKRAPKVAVTYESMGFGGGSPIVSETEKQAKEIAKALVKLTGEEWEGEVTMACGYPDIRELDKQTLSPSKNNILLPLFPHFSRSTVLSTAKLIEKTTETCPVGFEGWVPPFHSSPLYLESVRDLILEFFQGKLDKNLFLHSDSFQEVANWQNVDLIFSAHGIPLRLIQKGDKYREEIETNVRNLTTLLREKGFIGECHISFQSRVGPSKWTEPNTITKLEELGKKGIKRVAVYPISFVSDHLETLEEIGEQLKEIAHKNGISDYYRIPAPGIYPKFIEAMAKISLESTREVKKECLCKTLGGFKPNIKTKECILSSANAVDR</sequence>
<proteinExistence type="inferred from homology"/>
<comment type="subcellular location">
    <subcellularLocation>
        <location evidence="7 8">Cytoplasm</location>
    </subcellularLocation>
</comment>
<dbReference type="InterPro" id="IPR033644">
    <property type="entry name" value="Ferrochelatase_C"/>
</dbReference>
<feature type="binding site" evidence="7">
    <location>
        <position position="210"/>
    </location>
    <ligand>
        <name>Fe(2+)</name>
        <dbReference type="ChEBI" id="CHEBI:29033"/>
    </ligand>
</feature>
<dbReference type="OrthoDB" id="9809741at2"/>
<name>A0A396Z3C9_9LEPT</name>
<dbReference type="UniPathway" id="UPA00252">
    <property type="reaction ID" value="UER00325"/>
</dbReference>
<reference evidence="10" key="1">
    <citation type="submission" date="2018-05" db="EMBL/GenBank/DDBJ databases">
        <title>Leptospira yasudae sp. nov. and Leptospira stimsonii sp. nov., two pathogenic species of the genus Leptospira isolated from environmental sources.</title>
        <authorList>
            <person name="Casanovas-Massana A."/>
            <person name="Hamond C."/>
            <person name="Santos L.A."/>
            <person name="Hacker K.P."/>
            <person name="Balassiano I."/>
            <person name="Medeiros M.A."/>
            <person name="Reis M.G."/>
            <person name="Ko A.I."/>
            <person name="Wunder E.A."/>
        </authorList>
    </citation>
    <scope>NUCLEOTIDE SEQUENCE [LARGE SCALE GENOMIC DNA]</scope>
    <source>
        <strain evidence="10">Yale</strain>
    </source>
</reference>
<dbReference type="GO" id="GO:0005737">
    <property type="term" value="C:cytoplasm"/>
    <property type="evidence" value="ECO:0007669"/>
    <property type="project" value="UniProtKB-SubCell"/>
</dbReference>
<evidence type="ECO:0000256" key="2">
    <source>
        <dbReference type="ARBA" id="ARBA00023004"/>
    </source>
</evidence>
<keyword evidence="3 7" id="KW-0350">Heme biosynthesis</keyword>
<dbReference type="PANTHER" id="PTHR11108">
    <property type="entry name" value="FERROCHELATASE"/>
    <property type="match status" value="1"/>
</dbReference>
<dbReference type="RefSeq" id="WP_118969444.1">
    <property type="nucleotide sequence ID" value="NZ_QHCT01000004.1"/>
</dbReference>
<dbReference type="Proteomes" id="UP000265798">
    <property type="component" value="Unassembled WGS sequence"/>
</dbReference>
<evidence type="ECO:0000256" key="8">
    <source>
        <dbReference type="RuleBase" id="RU000607"/>
    </source>
</evidence>
<organism evidence="9 10">
    <name type="scientific">Leptospira stimsonii</name>
    <dbReference type="NCBI Taxonomy" id="2202203"/>
    <lineage>
        <taxon>Bacteria</taxon>
        <taxon>Pseudomonadati</taxon>
        <taxon>Spirochaetota</taxon>
        <taxon>Spirochaetia</taxon>
        <taxon>Leptospirales</taxon>
        <taxon>Leptospiraceae</taxon>
        <taxon>Leptospira</taxon>
    </lineage>
</organism>
<gene>
    <name evidence="7 9" type="primary">hemH</name>
    <name evidence="9" type="ORF">DLM75_15715</name>
</gene>
<dbReference type="GO" id="GO:0004325">
    <property type="term" value="F:ferrochelatase activity"/>
    <property type="evidence" value="ECO:0007669"/>
    <property type="project" value="UniProtKB-UniRule"/>
</dbReference>